<evidence type="ECO:0000259" key="14">
    <source>
        <dbReference type="Pfam" id="PF13244"/>
    </source>
</evidence>
<dbReference type="Gene3D" id="1.20.120.1200">
    <property type="entry name" value="NADH-ubiquinone/plastoquinone oxidoreductase chain 6, subunit NuoJ"/>
    <property type="match status" value="1"/>
</dbReference>
<dbReference type="GO" id="GO:0005886">
    <property type="term" value="C:plasma membrane"/>
    <property type="evidence" value="ECO:0007669"/>
    <property type="project" value="UniProtKB-SubCell"/>
</dbReference>
<keyword evidence="4" id="KW-0050">Antiport</keyword>
<dbReference type="PRINTS" id="PR01434">
    <property type="entry name" value="NADHDHGNASE5"/>
</dbReference>
<feature type="transmembrane region" description="Helical" evidence="11">
    <location>
        <begin position="239"/>
        <end position="260"/>
    </location>
</feature>
<sequence>MIVAILMPFLIAMCIPFIAKFKYRIHTGYAVFVTSLSLFLYFLVLLISGETNILYRYNWIPSLGLDFTFYTDGLALFFALLISGIGALVAFYSIFYLNREERLGSFYVYLLLFMGAMLGIVTSDNIYALYTFWELTSVSSFLLISFWFTRKASTDGALKSMLITFIGGFALLGGLVLLHLVTGTTSIREILTQGDLILTSDWFPLIVVLLLLAACTKSAQFPFHIWLPDAMEAPTPVSAYLHSATMVKAGLFLLLRFTPVLKESEAFFIAVSIIGLVTLFWGSYMAVRQTDLKGILAYSTISQLGMIMAMIGYGTEAAIFAAMFHILNHATFKGSLFMAVGIIDHETGTRDIRKLGGLWRLMPVTGIISILASFSMAGVPLPILNGFYSKEEFFSSSWDLTADRAFSTDFAAVLANIVPYVAVAGSIFTFVYSMYFYFRTFTGKAEKDTAEKAHDPKFGMLASPVLLVSGVLLISIFPNWFSRHLLQPAANAVYGETMKEHSIHFWHGLVPAFIMSLIVVALGIVLYITRKYWTVLYKVLPGKLSGNIVYASLLSASEKQTKVVNDRIVNGSIRQYNAIIISVISIVTLVILFGTNSFDLRNIDTSPVSFPQSLPELAVAFIMIAAAFGSTVSQKKLTAVIILGVVGYGLSILFVLFRAPDLALTQLSIETITVVLFLLCFRHLPEMEQERKEKRSKKITNFIIASLCGLMMMLVGLAAYSQRLFPSISEYFVKYSYKLGGGDNIVNVILVDFRGLDTLFEITVLAIAALGIYSLIKLRQKGGDR</sequence>
<feature type="transmembrane region" description="Helical" evidence="11">
    <location>
        <begin position="505"/>
        <end position="528"/>
    </location>
</feature>
<evidence type="ECO:0000256" key="5">
    <source>
        <dbReference type="ARBA" id="ARBA00022475"/>
    </source>
</evidence>
<feature type="domain" description="NADH-Ubiquinone oxidoreductase (complex I) chain 5 N-terminal" evidence="13">
    <location>
        <begin position="60"/>
        <end position="107"/>
    </location>
</feature>
<feature type="transmembrane region" description="Helical" evidence="11">
    <location>
        <begin position="75"/>
        <end position="97"/>
    </location>
</feature>
<keyword evidence="7 11" id="KW-1133">Transmembrane helix</keyword>
<evidence type="ECO:0000256" key="11">
    <source>
        <dbReference type="SAM" id="Phobius"/>
    </source>
</evidence>
<evidence type="ECO:0000313" key="17">
    <source>
        <dbReference type="Proteomes" id="UP000027980"/>
    </source>
</evidence>
<evidence type="ECO:0000256" key="3">
    <source>
        <dbReference type="ARBA" id="ARBA00022448"/>
    </source>
</evidence>
<dbReference type="Pfam" id="PF20501">
    <property type="entry name" value="MbhE"/>
    <property type="match status" value="1"/>
</dbReference>
<evidence type="ECO:0000256" key="7">
    <source>
        <dbReference type="ARBA" id="ARBA00022989"/>
    </source>
</evidence>
<evidence type="ECO:0000256" key="8">
    <source>
        <dbReference type="ARBA" id="ARBA00023065"/>
    </source>
</evidence>
<evidence type="ECO:0000256" key="10">
    <source>
        <dbReference type="RuleBase" id="RU000320"/>
    </source>
</evidence>
<accession>A0A075LQX3</accession>
<keyword evidence="8" id="KW-0406">Ion transport</keyword>
<dbReference type="Pfam" id="PF13244">
    <property type="entry name" value="MbhD"/>
    <property type="match status" value="1"/>
</dbReference>
<dbReference type="InterPro" id="IPR046806">
    <property type="entry name" value="MrpA_C/MbhE"/>
</dbReference>
<dbReference type="InterPro" id="IPR001516">
    <property type="entry name" value="Proton_antipo_N"/>
</dbReference>
<dbReference type="HOGENOM" id="CLU_007100_2_1_9"/>
<dbReference type="InterPro" id="IPR050616">
    <property type="entry name" value="CPA3_Na-H_Antiporter_A"/>
</dbReference>
<name>A0A075LQX3_9BACI</name>
<feature type="domain" description="NADH:quinone oxidoreductase/Mrp antiporter transmembrane" evidence="12">
    <location>
        <begin position="123"/>
        <end position="404"/>
    </location>
</feature>
<keyword evidence="3" id="KW-0813">Transport</keyword>
<dbReference type="AlphaFoldDB" id="A0A075LQX3"/>
<feature type="transmembrane region" description="Helical" evidence="11">
    <location>
        <begin position="576"/>
        <end position="594"/>
    </location>
</feature>
<evidence type="ECO:0000256" key="4">
    <source>
        <dbReference type="ARBA" id="ARBA00022449"/>
    </source>
</evidence>
<feature type="transmembrane region" description="Helical" evidence="11">
    <location>
        <begin position="663"/>
        <end position="681"/>
    </location>
</feature>
<dbReference type="RefSeq" id="WP_038561510.1">
    <property type="nucleotide sequence ID" value="NZ_CP008876.1"/>
</dbReference>
<evidence type="ECO:0000259" key="13">
    <source>
        <dbReference type="Pfam" id="PF00662"/>
    </source>
</evidence>
<dbReference type="KEGG" id="tap:GZ22_09600"/>
<dbReference type="InterPro" id="IPR025383">
    <property type="entry name" value="MrpA_C/MbhD"/>
</dbReference>
<dbReference type="EMBL" id="CP008876">
    <property type="protein sequence ID" value="AIF66868.1"/>
    <property type="molecule type" value="Genomic_DNA"/>
</dbReference>
<comment type="similarity">
    <text evidence="2">Belongs to the CPA3 antiporters (TC 2.A.63) subunit A family.</text>
</comment>
<dbReference type="OrthoDB" id="9807568at2"/>
<feature type="transmembrane region" description="Helical" evidence="11">
    <location>
        <begin position="364"/>
        <end position="388"/>
    </location>
</feature>
<comment type="subcellular location">
    <subcellularLocation>
        <location evidence="1">Cell membrane</location>
        <topology evidence="1">Multi-pass membrane protein</topology>
    </subcellularLocation>
    <subcellularLocation>
        <location evidence="10">Membrane</location>
        <topology evidence="10">Multi-pass membrane protein</topology>
    </subcellularLocation>
</comment>
<feature type="transmembrane region" description="Helical" evidence="11">
    <location>
        <begin position="202"/>
        <end position="227"/>
    </location>
</feature>
<dbReference type="GeneID" id="34220602"/>
<feature type="transmembrane region" description="Helical" evidence="11">
    <location>
        <begin position="319"/>
        <end position="343"/>
    </location>
</feature>
<feature type="transmembrane region" description="Helical" evidence="11">
    <location>
        <begin position="161"/>
        <end position="182"/>
    </location>
</feature>
<keyword evidence="5" id="KW-1003">Cell membrane</keyword>
<feature type="transmembrane region" description="Helical" evidence="11">
    <location>
        <begin position="294"/>
        <end position="313"/>
    </location>
</feature>
<evidence type="ECO:0000259" key="12">
    <source>
        <dbReference type="Pfam" id="PF00361"/>
    </source>
</evidence>
<feature type="transmembrane region" description="Helical" evidence="11">
    <location>
        <begin position="639"/>
        <end position="657"/>
    </location>
</feature>
<feature type="transmembrane region" description="Helical" evidence="11">
    <location>
        <begin position="104"/>
        <end position="121"/>
    </location>
</feature>
<evidence type="ECO:0000256" key="1">
    <source>
        <dbReference type="ARBA" id="ARBA00004651"/>
    </source>
</evidence>
<feature type="domain" description="MrpA C-terminal/MbhD" evidence="14">
    <location>
        <begin position="622"/>
        <end position="686"/>
    </location>
</feature>
<feature type="transmembrane region" description="Helical" evidence="11">
    <location>
        <begin position="417"/>
        <end position="438"/>
    </location>
</feature>
<feature type="transmembrane region" description="Helical" evidence="11">
    <location>
        <begin position="127"/>
        <end position="149"/>
    </location>
</feature>
<dbReference type="InterPro" id="IPR042106">
    <property type="entry name" value="Nuo/plastoQ_OxRdtase_6_NuoJ"/>
</dbReference>
<protein>
    <submittedName>
        <fullName evidence="16">Cation:proton antiporter</fullName>
    </submittedName>
</protein>
<evidence type="ECO:0000256" key="6">
    <source>
        <dbReference type="ARBA" id="ARBA00022692"/>
    </source>
</evidence>
<evidence type="ECO:0000256" key="2">
    <source>
        <dbReference type="ARBA" id="ARBA00008483"/>
    </source>
</evidence>
<feature type="transmembrane region" description="Helical" evidence="11">
    <location>
        <begin position="6"/>
        <end position="23"/>
    </location>
</feature>
<keyword evidence="9 11" id="KW-0472">Membrane</keyword>
<feature type="transmembrane region" description="Helical" evidence="11">
    <location>
        <begin position="458"/>
        <end position="477"/>
    </location>
</feature>
<proteinExistence type="inferred from homology"/>
<reference evidence="16 17" key="1">
    <citation type="submission" date="2014-07" db="EMBL/GenBank/DDBJ databases">
        <title>Complete genome sequence of a moderately halophilic bacterium Terribacillus aidingensis MP602, isolated from Cryptomeria fortunei in Tianmu mountain in China.</title>
        <authorList>
            <person name="Wang Y."/>
            <person name="Lu P."/>
            <person name="Zhang L."/>
        </authorList>
    </citation>
    <scope>NUCLEOTIDE SEQUENCE [LARGE SCALE GENOMIC DNA]</scope>
    <source>
        <strain evidence="16 17">MP602</strain>
    </source>
</reference>
<evidence type="ECO:0000256" key="9">
    <source>
        <dbReference type="ARBA" id="ARBA00023136"/>
    </source>
</evidence>
<gene>
    <name evidence="16" type="ORF">GZ22_09600</name>
</gene>
<feature type="transmembrane region" description="Helical" evidence="11">
    <location>
        <begin position="614"/>
        <end position="632"/>
    </location>
</feature>
<evidence type="ECO:0000259" key="15">
    <source>
        <dbReference type="Pfam" id="PF20501"/>
    </source>
</evidence>
<dbReference type="InterPro" id="IPR001750">
    <property type="entry name" value="ND/Mrp_TM"/>
</dbReference>
<keyword evidence="6 10" id="KW-0812">Transmembrane</keyword>
<dbReference type="GO" id="GO:0006811">
    <property type="term" value="P:monoatomic ion transport"/>
    <property type="evidence" value="ECO:0007669"/>
    <property type="project" value="UniProtKB-KW"/>
</dbReference>
<feature type="transmembrane region" description="Helical" evidence="11">
    <location>
        <begin position="30"/>
        <end position="55"/>
    </location>
</feature>
<feature type="transmembrane region" description="Helical" evidence="11">
    <location>
        <begin position="758"/>
        <end position="776"/>
    </location>
</feature>
<dbReference type="PANTHER" id="PTHR43373:SF1">
    <property type="entry name" value="NA(+)_H(+) ANTIPORTER SUBUNIT A"/>
    <property type="match status" value="1"/>
</dbReference>
<feature type="transmembrane region" description="Helical" evidence="11">
    <location>
        <begin position="702"/>
        <end position="721"/>
    </location>
</feature>
<feature type="transmembrane region" description="Helical" evidence="11">
    <location>
        <begin position="266"/>
        <end position="287"/>
    </location>
</feature>
<dbReference type="GO" id="GO:0015297">
    <property type="term" value="F:antiporter activity"/>
    <property type="evidence" value="ECO:0007669"/>
    <property type="project" value="UniProtKB-KW"/>
</dbReference>
<dbReference type="Pfam" id="PF00361">
    <property type="entry name" value="Proton_antipo_M"/>
    <property type="match status" value="1"/>
</dbReference>
<dbReference type="Proteomes" id="UP000027980">
    <property type="component" value="Chromosome"/>
</dbReference>
<dbReference type="Pfam" id="PF00662">
    <property type="entry name" value="Proton_antipo_N"/>
    <property type="match status" value="1"/>
</dbReference>
<dbReference type="PANTHER" id="PTHR43373">
    <property type="entry name" value="NA(+)/H(+) ANTIPORTER SUBUNIT"/>
    <property type="match status" value="1"/>
</dbReference>
<organism evidence="16 17">
    <name type="scientific">Terribacillus saccharophilus</name>
    <dbReference type="NCBI Taxonomy" id="361277"/>
    <lineage>
        <taxon>Bacteria</taxon>
        <taxon>Bacillati</taxon>
        <taxon>Bacillota</taxon>
        <taxon>Bacilli</taxon>
        <taxon>Bacillales</taxon>
        <taxon>Bacillaceae</taxon>
        <taxon>Terribacillus</taxon>
    </lineage>
</organism>
<feature type="domain" description="MrpA C-terminal/MbhE" evidence="15">
    <location>
        <begin position="698"/>
        <end position="777"/>
    </location>
</feature>
<evidence type="ECO:0000313" key="16">
    <source>
        <dbReference type="EMBL" id="AIF66868.1"/>
    </source>
</evidence>